<proteinExistence type="predicted"/>
<feature type="region of interest" description="Disordered" evidence="1">
    <location>
        <begin position="25"/>
        <end position="55"/>
    </location>
</feature>
<dbReference type="AlphaFoldDB" id="A0A915JBJ3"/>
<accession>A0A915JBJ3</accession>
<organism evidence="2 3">
    <name type="scientific">Romanomermis culicivorax</name>
    <name type="common">Nematode worm</name>
    <dbReference type="NCBI Taxonomy" id="13658"/>
    <lineage>
        <taxon>Eukaryota</taxon>
        <taxon>Metazoa</taxon>
        <taxon>Ecdysozoa</taxon>
        <taxon>Nematoda</taxon>
        <taxon>Enoplea</taxon>
        <taxon>Dorylaimia</taxon>
        <taxon>Mermithida</taxon>
        <taxon>Mermithoidea</taxon>
        <taxon>Mermithidae</taxon>
        <taxon>Romanomermis</taxon>
    </lineage>
</organism>
<dbReference type="Proteomes" id="UP000887565">
    <property type="component" value="Unplaced"/>
</dbReference>
<name>A0A915JBJ3_ROMCU</name>
<protein>
    <submittedName>
        <fullName evidence="3">Uncharacterized protein</fullName>
    </submittedName>
</protein>
<feature type="compositionally biased region" description="Acidic residues" evidence="1">
    <location>
        <begin position="25"/>
        <end position="36"/>
    </location>
</feature>
<keyword evidence="2" id="KW-1185">Reference proteome</keyword>
<evidence type="ECO:0000256" key="1">
    <source>
        <dbReference type="SAM" id="MobiDB-lite"/>
    </source>
</evidence>
<evidence type="ECO:0000313" key="3">
    <source>
        <dbReference type="WBParaSite" id="nRc.2.0.1.t23527-RA"/>
    </source>
</evidence>
<sequence>MYKLVKILENEEEVVVYEDLENITYEEDEEEEEEEEKTLNNNNSDGEGTILDYDDDENAQYKSYAPHSSDEEEIYEPVQFGSGGLELMCIKFGQ</sequence>
<reference evidence="3" key="1">
    <citation type="submission" date="2022-11" db="UniProtKB">
        <authorList>
            <consortium name="WormBaseParasite"/>
        </authorList>
    </citation>
    <scope>IDENTIFICATION</scope>
</reference>
<evidence type="ECO:0000313" key="2">
    <source>
        <dbReference type="Proteomes" id="UP000887565"/>
    </source>
</evidence>
<dbReference type="WBParaSite" id="nRc.2.0.1.t23527-RA">
    <property type="protein sequence ID" value="nRc.2.0.1.t23527-RA"/>
    <property type="gene ID" value="nRc.2.0.1.g23527"/>
</dbReference>